<dbReference type="RefSeq" id="WP_349301037.1">
    <property type="nucleotide sequence ID" value="NZ_JBEDNQ010000012.1"/>
</dbReference>
<keyword evidence="3" id="KW-1185">Reference proteome</keyword>
<dbReference type="EMBL" id="JBEDNQ010000012">
    <property type="protein sequence ID" value="MEQ3553972.1"/>
    <property type="molecule type" value="Genomic_DNA"/>
</dbReference>
<evidence type="ECO:0000313" key="2">
    <source>
        <dbReference type="EMBL" id="MEQ3553972.1"/>
    </source>
</evidence>
<gene>
    <name evidence="2" type="ORF">WIS52_26160</name>
</gene>
<comment type="caution">
    <text evidence="2">The sequence shown here is derived from an EMBL/GenBank/DDBJ whole genome shotgun (WGS) entry which is preliminary data.</text>
</comment>
<feature type="transmembrane region" description="Helical" evidence="1">
    <location>
        <begin position="20"/>
        <end position="40"/>
    </location>
</feature>
<sequence length="68" mass="6607">MAPARPRSSVRGGRGRADRLLAGVATVFCSAAVVVLLGLLGDAAAGWNAGPDAVAPPAVPAVGDTGVR</sequence>
<dbReference type="Proteomes" id="UP001494902">
    <property type="component" value="Unassembled WGS sequence"/>
</dbReference>
<accession>A0ABV1KK56</accession>
<keyword evidence="1" id="KW-1133">Transmembrane helix</keyword>
<keyword evidence="1" id="KW-0472">Membrane</keyword>
<evidence type="ECO:0000313" key="3">
    <source>
        <dbReference type="Proteomes" id="UP001494902"/>
    </source>
</evidence>
<organism evidence="2 3">
    <name type="scientific">Pseudonocardia nematodicida</name>
    <dbReference type="NCBI Taxonomy" id="1206997"/>
    <lineage>
        <taxon>Bacteria</taxon>
        <taxon>Bacillati</taxon>
        <taxon>Actinomycetota</taxon>
        <taxon>Actinomycetes</taxon>
        <taxon>Pseudonocardiales</taxon>
        <taxon>Pseudonocardiaceae</taxon>
        <taxon>Pseudonocardia</taxon>
    </lineage>
</organism>
<proteinExistence type="predicted"/>
<name>A0ABV1KK56_9PSEU</name>
<reference evidence="2 3" key="1">
    <citation type="submission" date="2024-03" db="EMBL/GenBank/DDBJ databases">
        <title>Draft genome sequence of Pseudonocardia nematodicida JCM 31783.</title>
        <authorList>
            <person name="Butdee W."/>
            <person name="Duangmal K."/>
        </authorList>
    </citation>
    <scope>NUCLEOTIDE SEQUENCE [LARGE SCALE GENOMIC DNA]</scope>
    <source>
        <strain evidence="2 3">JCM 31783</strain>
    </source>
</reference>
<evidence type="ECO:0000256" key="1">
    <source>
        <dbReference type="SAM" id="Phobius"/>
    </source>
</evidence>
<protein>
    <submittedName>
        <fullName evidence="2">Uncharacterized protein</fullName>
    </submittedName>
</protein>
<keyword evidence="1" id="KW-0812">Transmembrane</keyword>